<feature type="domain" description="Peptidase C51" evidence="3">
    <location>
        <begin position="309"/>
        <end position="398"/>
    </location>
</feature>
<dbReference type="Pfam" id="PF05257">
    <property type="entry name" value="CHAP"/>
    <property type="match status" value="1"/>
</dbReference>
<name>A0A414MAD4_9FIRM</name>
<sequence>MQIRTTSDMKIRKASGSKISKGGTVLKFGEEMIFGTSRRASGGINSLNASFYADENRQSDDNDMSGNDGNGNVNDIRSVLKDDGKYIFSSLSKRDRRKYERYYKNQMSKQQWTASGNFILKRGGSAPAKKTGTMVSNTAGNTINKSVNAAAKTTAKTMKTAAKTTVETAAEAATLGAAAVAAKTADVAIATSKAAVQAAKKTTDRMQQQVSQGIAEREAVSTQQASAVINTEEMKVNSEDTSAAIPVIAVVLAVVMIFMSVVSIGGTMMMSQNSGGENTGTVCTAIADAAENELRDADYTVGGYRYKNWYGMDDNWCAMFVSYCADQCGFIEAGIMPKTASVAAMKQWYINRNQFQSSGSGYEPKAGDIIIFGNGMSHTGIVTGYDPATKTVTTIEGNSGRSSTTPYHKGSHVKEHHYSLSYAKIAGYGTPDYPEETITDKAEGEQQ</sequence>
<feature type="region of interest" description="Disordered" evidence="1">
    <location>
        <begin position="56"/>
        <end position="75"/>
    </location>
</feature>
<comment type="caution">
    <text evidence="5">The sequence shown here is derived from an EMBL/GenBank/DDBJ whole genome shotgun (WGS) entry which is preliminary data.</text>
</comment>
<evidence type="ECO:0000313" key="7">
    <source>
        <dbReference type="Proteomes" id="UP000286220"/>
    </source>
</evidence>
<dbReference type="SUPFAM" id="SSF54001">
    <property type="entry name" value="Cysteine proteinases"/>
    <property type="match status" value="1"/>
</dbReference>
<evidence type="ECO:0000256" key="2">
    <source>
        <dbReference type="SAM" id="Phobius"/>
    </source>
</evidence>
<evidence type="ECO:0000259" key="3">
    <source>
        <dbReference type="Pfam" id="PF05257"/>
    </source>
</evidence>
<dbReference type="InterPro" id="IPR007921">
    <property type="entry name" value="CHAP_dom"/>
</dbReference>
<gene>
    <name evidence="5" type="ORF">DW703_02685</name>
    <name evidence="4" type="ORF">DW912_07265</name>
</gene>
<dbReference type="EMBL" id="QSFZ01000006">
    <property type="protein sequence ID" value="RHA92512.1"/>
    <property type="molecule type" value="Genomic_DNA"/>
</dbReference>
<dbReference type="AlphaFoldDB" id="A0A414MAD4"/>
<organism evidence="5 6">
    <name type="scientific">Agathobacter rectalis</name>
    <dbReference type="NCBI Taxonomy" id="39491"/>
    <lineage>
        <taxon>Bacteria</taxon>
        <taxon>Bacillati</taxon>
        <taxon>Bacillota</taxon>
        <taxon>Clostridia</taxon>
        <taxon>Lachnospirales</taxon>
        <taxon>Lachnospiraceae</taxon>
        <taxon>Agathobacter</taxon>
    </lineage>
</organism>
<dbReference type="RefSeq" id="WP_118140380.1">
    <property type="nucleotide sequence ID" value="NZ_QSFZ01000006.1"/>
</dbReference>
<feature type="compositionally biased region" description="Low complexity" evidence="1">
    <location>
        <begin position="64"/>
        <end position="75"/>
    </location>
</feature>
<feature type="transmembrane region" description="Helical" evidence="2">
    <location>
        <begin position="243"/>
        <end position="264"/>
    </location>
</feature>
<evidence type="ECO:0000313" key="6">
    <source>
        <dbReference type="Proteomes" id="UP000283501"/>
    </source>
</evidence>
<dbReference type="EMBL" id="QSKY01000002">
    <property type="protein sequence ID" value="RHF08081.1"/>
    <property type="molecule type" value="Genomic_DNA"/>
</dbReference>
<evidence type="ECO:0000313" key="5">
    <source>
        <dbReference type="EMBL" id="RHF08081.1"/>
    </source>
</evidence>
<evidence type="ECO:0000256" key="1">
    <source>
        <dbReference type="SAM" id="MobiDB-lite"/>
    </source>
</evidence>
<keyword evidence="2" id="KW-1133">Transmembrane helix</keyword>
<reference evidence="6 7" key="1">
    <citation type="submission" date="2018-08" db="EMBL/GenBank/DDBJ databases">
        <title>A genome reference for cultivated species of the human gut microbiota.</title>
        <authorList>
            <person name="Zou Y."/>
            <person name="Xue W."/>
            <person name="Luo G."/>
        </authorList>
    </citation>
    <scope>NUCLEOTIDE SEQUENCE [LARGE SCALE GENOMIC DNA]</scope>
    <source>
        <strain evidence="5 6">AM26-2LB</strain>
        <strain evidence="4 7">AM42-17AT</strain>
    </source>
</reference>
<keyword evidence="2" id="KW-0812">Transmembrane</keyword>
<dbReference type="Proteomes" id="UP000286220">
    <property type="component" value="Unassembled WGS sequence"/>
</dbReference>
<evidence type="ECO:0000313" key="4">
    <source>
        <dbReference type="EMBL" id="RHA92512.1"/>
    </source>
</evidence>
<dbReference type="Proteomes" id="UP000283501">
    <property type="component" value="Unassembled WGS sequence"/>
</dbReference>
<dbReference type="InterPro" id="IPR038765">
    <property type="entry name" value="Papain-like_cys_pep_sf"/>
</dbReference>
<keyword evidence="2" id="KW-0472">Membrane</keyword>
<proteinExistence type="predicted"/>
<accession>A0A414MAD4</accession>
<protein>
    <submittedName>
        <fullName evidence="5">CHAP domain-containing protein</fullName>
    </submittedName>
</protein>